<keyword evidence="1" id="KW-0472">Membrane</keyword>
<evidence type="ECO:0000313" key="3">
    <source>
        <dbReference type="EMBL" id="GHA79051.1"/>
    </source>
</evidence>
<sequence>MLLLCAALWLLLGAPLASRLPDDYQTALYFDSVARAREAPTDDWKRIVLIGRRLDTTLLSTAKRSVIQSDAYWALPGGELYFENAGVYAVDRVTRQNMPGLGDVERTGQFLFPPGMDRGPHVLWDSQLAGPRAMKFAGVDEVDDVPVHRFTFQVQGLDETLGYGHLPDVPERYRALTDSDGVLLIEPASGVLVDYIERGRSSFTKPDGTVIAPFFVWNAHFTEETRRSQLKRAEQVSRRLWLLQTLVPLLLAGAGVVLLIFGMRAARRNA</sequence>
<evidence type="ECO:0008006" key="5">
    <source>
        <dbReference type="Google" id="ProtNLM"/>
    </source>
</evidence>
<dbReference type="InterPro" id="IPR021424">
    <property type="entry name" value="PorA"/>
</dbReference>
<reference evidence="3" key="1">
    <citation type="journal article" date="2014" name="Int. J. Syst. Evol. Microbiol.">
        <title>Complete genome sequence of Corynebacterium casei LMG S-19264T (=DSM 44701T), isolated from a smear-ripened cheese.</title>
        <authorList>
            <consortium name="US DOE Joint Genome Institute (JGI-PGF)"/>
            <person name="Walter F."/>
            <person name="Albersmeier A."/>
            <person name="Kalinowski J."/>
            <person name="Ruckert C."/>
        </authorList>
    </citation>
    <scope>NUCLEOTIDE SEQUENCE</scope>
    <source>
        <strain evidence="3">KCTC 23077</strain>
    </source>
</reference>
<gene>
    <name evidence="3" type="ORF">GCM10007067_15610</name>
</gene>
<proteinExistence type="predicted"/>
<evidence type="ECO:0000256" key="2">
    <source>
        <dbReference type="SAM" id="SignalP"/>
    </source>
</evidence>
<keyword evidence="1" id="KW-1133">Transmembrane helix</keyword>
<organism evidence="3 4">
    <name type="scientific">Cognatilysobacter bugurensis</name>
    <dbReference type="NCBI Taxonomy" id="543356"/>
    <lineage>
        <taxon>Bacteria</taxon>
        <taxon>Pseudomonadati</taxon>
        <taxon>Pseudomonadota</taxon>
        <taxon>Gammaproteobacteria</taxon>
        <taxon>Lysobacterales</taxon>
        <taxon>Lysobacteraceae</taxon>
        <taxon>Cognatilysobacter</taxon>
    </lineage>
</organism>
<feature type="transmembrane region" description="Helical" evidence="1">
    <location>
        <begin position="240"/>
        <end position="261"/>
    </location>
</feature>
<name>A0A918W8U0_9GAMM</name>
<accession>A0A918W8U0</accession>
<evidence type="ECO:0000313" key="4">
    <source>
        <dbReference type="Proteomes" id="UP000646426"/>
    </source>
</evidence>
<dbReference type="EMBL" id="BMYD01000002">
    <property type="protein sequence ID" value="GHA79051.1"/>
    <property type="molecule type" value="Genomic_DNA"/>
</dbReference>
<feature type="signal peptide" evidence="2">
    <location>
        <begin position="1"/>
        <end position="17"/>
    </location>
</feature>
<feature type="chain" id="PRO_5037387870" description="DUF3068 domain-containing protein" evidence="2">
    <location>
        <begin position="18"/>
        <end position="270"/>
    </location>
</feature>
<protein>
    <recommendedName>
        <fullName evidence="5">DUF3068 domain-containing protein</fullName>
    </recommendedName>
</protein>
<dbReference type="Proteomes" id="UP000646426">
    <property type="component" value="Unassembled WGS sequence"/>
</dbReference>
<reference evidence="3" key="2">
    <citation type="submission" date="2020-09" db="EMBL/GenBank/DDBJ databases">
        <authorList>
            <person name="Sun Q."/>
            <person name="Kim S."/>
        </authorList>
    </citation>
    <scope>NUCLEOTIDE SEQUENCE</scope>
    <source>
        <strain evidence="3">KCTC 23077</strain>
    </source>
</reference>
<keyword evidence="2" id="KW-0732">Signal</keyword>
<dbReference type="Pfam" id="PF11271">
    <property type="entry name" value="PorA"/>
    <property type="match status" value="1"/>
</dbReference>
<evidence type="ECO:0000256" key="1">
    <source>
        <dbReference type="SAM" id="Phobius"/>
    </source>
</evidence>
<keyword evidence="1" id="KW-0812">Transmembrane</keyword>
<dbReference type="AlphaFoldDB" id="A0A918W8U0"/>
<keyword evidence="4" id="KW-1185">Reference proteome</keyword>
<comment type="caution">
    <text evidence="3">The sequence shown here is derived from an EMBL/GenBank/DDBJ whole genome shotgun (WGS) entry which is preliminary data.</text>
</comment>